<dbReference type="Proteomes" id="UP001341840">
    <property type="component" value="Unassembled WGS sequence"/>
</dbReference>
<evidence type="ECO:0000313" key="2">
    <source>
        <dbReference type="Proteomes" id="UP001341840"/>
    </source>
</evidence>
<reference evidence="1 2" key="1">
    <citation type="journal article" date="2023" name="Plants (Basel)">
        <title>Bridging the Gap: Combining Genomics and Transcriptomics Approaches to Understand Stylosanthes scabra, an Orphan Legume from the Brazilian Caatinga.</title>
        <authorList>
            <person name="Ferreira-Neto J.R.C."/>
            <person name="da Silva M.D."/>
            <person name="Binneck E."/>
            <person name="de Melo N.F."/>
            <person name="da Silva R.H."/>
            <person name="de Melo A.L.T.M."/>
            <person name="Pandolfi V."/>
            <person name="Bustamante F.O."/>
            <person name="Brasileiro-Vidal A.C."/>
            <person name="Benko-Iseppon A.M."/>
        </authorList>
    </citation>
    <scope>NUCLEOTIDE SEQUENCE [LARGE SCALE GENOMIC DNA]</scope>
    <source>
        <tissue evidence="1">Leaves</tissue>
    </source>
</reference>
<keyword evidence="2" id="KW-1185">Reference proteome</keyword>
<accession>A0ABU6TM13</accession>
<evidence type="ECO:0000313" key="1">
    <source>
        <dbReference type="EMBL" id="MED6149003.1"/>
    </source>
</evidence>
<feature type="non-terminal residue" evidence="1">
    <location>
        <position position="63"/>
    </location>
</feature>
<comment type="caution">
    <text evidence="1">The sequence shown here is derived from an EMBL/GenBank/DDBJ whole genome shotgun (WGS) entry which is preliminary data.</text>
</comment>
<organism evidence="1 2">
    <name type="scientific">Stylosanthes scabra</name>
    <dbReference type="NCBI Taxonomy" id="79078"/>
    <lineage>
        <taxon>Eukaryota</taxon>
        <taxon>Viridiplantae</taxon>
        <taxon>Streptophyta</taxon>
        <taxon>Embryophyta</taxon>
        <taxon>Tracheophyta</taxon>
        <taxon>Spermatophyta</taxon>
        <taxon>Magnoliopsida</taxon>
        <taxon>eudicotyledons</taxon>
        <taxon>Gunneridae</taxon>
        <taxon>Pentapetalae</taxon>
        <taxon>rosids</taxon>
        <taxon>fabids</taxon>
        <taxon>Fabales</taxon>
        <taxon>Fabaceae</taxon>
        <taxon>Papilionoideae</taxon>
        <taxon>50 kb inversion clade</taxon>
        <taxon>dalbergioids sensu lato</taxon>
        <taxon>Dalbergieae</taxon>
        <taxon>Pterocarpus clade</taxon>
        <taxon>Stylosanthes</taxon>
    </lineage>
</organism>
<gene>
    <name evidence="1" type="ORF">PIB30_058269</name>
</gene>
<sequence>MAMRTTASQQQRENGGKTETDLLLLLNNVDGKIWVCGLYSPPLMVLYGRVGGGGGELRRCCQG</sequence>
<protein>
    <submittedName>
        <fullName evidence="1">Uncharacterized protein</fullName>
    </submittedName>
</protein>
<name>A0ABU6TM13_9FABA</name>
<proteinExistence type="predicted"/>
<dbReference type="EMBL" id="JASCZI010091108">
    <property type="protein sequence ID" value="MED6149003.1"/>
    <property type="molecule type" value="Genomic_DNA"/>
</dbReference>